<evidence type="ECO:0000313" key="4">
    <source>
        <dbReference type="EMBL" id="WPR91244.1"/>
    </source>
</evidence>
<dbReference type="Proteomes" id="UP001323798">
    <property type="component" value="Chromosome"/>
</dbReference>
<dbReference type="InterPro" id="IPR014614">
    <property type="entry name" value="KsdD_DH"/>
</dbReference>
<evidence type="ECO:0000256" key="1">
    <source>
        <dbReference type="ARBA" id="ARBA00022630"/>
    </source>
</evidence>
<dbReference type="PANTHER" id="PTHR43260">
    <property type="entry name" value="3-KETOSTEROID-DELTA-1-DEHYDROGENASE"/>
    <property type="match status" value="1"/>
</dbReference>
<dbReference type="PIRSF" id="PIRSF036654">
    <property type="entry name" value="UCP036654"/>
    <property type="match status" value="1"/>
</dbReference>
<name>A0ABZ0SPI7_9MICO</name>
<feature type="domain" description="FAD-dependent oxidoreductase 2 FAD-binding" evidence="3">
    <location>
        <begin position="9"/>
        <end position="536"/>
    </location>
</feature>
<keyword evidence="5" id="KW-1185">Reference proteome</keyword>
<proteinExistence type="predicted"/>
<dbReference type="PANTHER" id="PTHR43260:SF1">
    <property type="entry name" value="KSDD-LIKE STEROID DEHYDROGENASE RV0785"/>
    <property type="match status" value="1"/>
</dbReference>
<dbReference type="SUPFAM" id="SSF51905">
    <property type="entry name" value="FAD/NAD(P)-binding domain"/>
    <property type="match status" value="1"/>
</dbReference>
<dbReference type="Gene3D" id="3.90.700.10">
    <property type="entry name" value="Succinate dehydrogenase/fumarate reductase flavoprotein, catalytic domain"/>
    <property type="match status" value="1"/>
</dbReference>
<dbReference type="NCBIfam" id="NF009472">
    <property type="entry name" value="PRK12834.1"/>
    <property type="match status" value="1"/>
</dbReference>
<dbReference type="Gene3D" id="3.50.50.60">
    <property type="entry name" value="FAD/NAD(P)-binding domain"/>
    <property type="match status" value="1"/>
</dbReference>
<evidence type="ECO:0000256" key="2">
    <source>
        <dbReference type="ARBA" id="ARBA00023002"/>
    </source>
</evidence>
<dbReference type="Pfam" id="PF00890">
    <property type="entry name" value="FAD_binding_2"/>
    <property type="match status" value="1"/>
</dbReference>
<reference evidence="4 5" key="1">
    <citation type="submission" date="2023-11" db="EMBL/GenBank/DDBJ databases">
        <title>Genome sequence of Microbacterium rhizosphaerae KACC 19337.</title>
        <authorList>
            <person name="Choi H."/>
            <person name="Kim S."/>
            <person name="Kim Y."/>
            <person name="Kwon S.-W."/>
            <person name="Heo J."/>
        </authorList>
    </citation>
    <scope>NUCLEOTIDE SEQUENCE [LARGE SCALE GENOMIC DNA]</scope>
    <source>
        <strain evidence="4 5">KACC 19337</strain>
    </source>
</reference>
<keyword evidence="1" id="KW-0285">Flavoprotein</keyword>
<sequence length="554" mass="58828">MTTTSYSADVLVIGWGLAGLVAAGEAVAAGKTVVIVDQEPRTNLGGQAWWSFGGLFFVDSPEQRRMGIRDSYELARQDWFATAGFDRDDDRWPKAWAEAYLAFASGEKRSWLRQKGVGFFPVVGWAERGGYTALGPGNSVPRFHITWGTGPGIVAPFRMAVEEAELSGRLTILPRHRVTSLTTVGGTVTGASGDVLSPSGAARAVASSREVVDSFIVAAGATIISSGGIGGNHDLVRRNWPASLGTPPAEMVTGVPAYVDGSMQDPAAAAGARLINGDRMWHYVEGIQNWDPVWPGHGIRILPGPSSIWLDATGKRLPVPLFPGFDTLGTLEHLRTTGHDHSWFVLSQRIVEKEFTLSGSEQNPDLTGKDVPLLMKSRLGKGASGPVQAFLDKGADFVVRDSLDELIEGMRALPGGDALDAEQVRREVEGRDREMDNDFTKDAQIAMLRSARSYRGDKLIRTAAPHRILDPEAGPLIAVKLHVLTRKSLGGIETDLSGRALGADGQPVPGLYAAGEAAGFGGGGVHGYRALEGTFLGGCLFSGRAAGRAVAAAL</sequence>
<accession>A0ABZ0SPI7</accession>
<dbReference type="InterPro" id="IPR003953">
    <property type="entry name" value="FAD-dep_OxRdtase_2_FAD-bd"/>
</dbReference>
<organism evidence="4 5">
    <name type="scientific">Microbacterium rhizosphaerae</name>
    <dbReference type="NCBI Taxonomy" id="1678237"/>
    <lineage>
        <taxon>Bacteria</taxon>
        <taxon>Bacillati</taxon>
        <taxon>Actinomycetota</taxon>
        <taxon>Actinomycetes</taxon>
        <taxon>Micrococcales</taxon>
        <taxon>Microbacteriaceae</taxon>
        <taxon>Microbacterium</taxon>
    </lineage>
</organism>
<protein>
    <submittedName>
        <fullName evidence="4">FAD-binding dehydrogenase</fullName>
    </submittedName>
</protein>
<dbReference type="InterPro" id="IPR027477">
    <property type="entry name" value="Succ_DH/fumarate_Rdtase_cat_sf"/>
</dbReference>
<gene>
    <name evidence="4" type="ORF">SM116_08165</name>
</gene>
<dbReference type="InterPro" id="IPR036188">
    <property type="entry name" value="FAD/NAD-bd_sf"/>
</dbReference>
<evidence type="ECO:0000259" key="3">
    <source>
        <dbReference type="Pfam" id="PF00890"/>
    </source>
</evidence>
<dbReference type="RefSeq" id="WP_320943945.1">
    <property type="nucleotide sequence ID" value="NZ_BAABEU010000007.1"/>
</dbReference>
<keyword evidence="2" id="KW-0560">Oxidoreductase</keyword>
<dbReference type="EMBL" id="CP139368">
    <property type="protein sequence ID" value="WPR91244.1"/>
    <property type="molecule type" value="Genomic_DNA"/>
</dbReference>
<evidence type="ECO:0000313" key="5">
    <source>
        <dbReference type="Proteomes" id="UP001323798"/>
    </source>
</evidence>